<dbReference type="AlphaFoldDB" id="A0A9W5X5A0"/>
<evidence type="ECO:0000313" key="3">
    <source>
        <dbReference type="Proteomes" id="UP000621492"/>
    </source>
</evidence>
<comment type="caution">
    <text evidence="2">The sequence shown here is derived from an EMBL/GenBank/DDBJ whole genome shotgun (WGS) entry which is preliminary data.</text>
</comment>
<dbReference type="RefSeq" id="WP_188725051.1">
    <property type="nucleotide sequence ID" value="NZ_BMJD01000012.1"/>
</dbReference>
<sequence>MGTKKVKKNNKSVASKNVRGNRPIQSDSPLTFDLSNENWLKSVSVPKEKYTNKLKDKDMFIEYITELFHKVIPLIQRNGNDMIKEAGTKGWRHCHPIDEDKLDLVLKITEEIHGHKFNSQKVAGPQLWQFGVTQNIRLIAIHDYTNNYLTPVFIDYHHLIHSNDYYNQHDFDKFSYCPIDSIMNPS</sequence>
<accession>A0A9W5X5A0</accession>
<gene>
    <name evidence="2" type="ORF">GCM10011409_19330</name>
</gene>
<organism evidence="2 3">
    <name type="scientific">Lentibacillus populi</name>
    <dbReference type="NCBI Taxonomy" id="1827502"/>
    <lineage>
        <taxon>Bacteria</taxon>
        <taxon>Bacillati</taxon>
        <taxon>Bacillota</taxon>
        <taxon>Bacilli</taxon>
        <taxon>Bacillales</taxon>
        <taxon>Bacillaceae</taxon>
        <taxon>Lentibacillus</taxon>
    </lineage>
</organism>
<feature type="region of interest" description="Disordered" evidence="1">
    <location>
        <begin position="1"/>
        <end position="27"/>
    </location>
</feature>
<protein>
    <submittedName>
        <fullName evidence="2">Uncharacterized protein</fullName>
    </submittedName>
</protein>
<dbReference type="EMBL" id="BMJD01000012">
    <property type="protein sequence ID" value="GGB41918.1"/>
    <property type="molecule type" value="Genomic_DNA"/>
</dbReference>
<proteinExistence type="predicted"/>
<reference evidence="2" key="2">
    <citation type="submission" date="2020-09" db="EMBL/GenBank/DDBJ databases">
        <authorList>
            <person name="Sun Q."/>
            <person name="Zhou Y."/>
        </authorList>
    </citation>
    <scope>NUCLEOTIDE SEQUENCE</scope>
    <source>
        <strain evidence="2">CGMCC 1.15454</strain>
    </source>
</reference>
<evidence type="ECO:0000256" key="1">
    <source>
        <dbReference type="SAM" id="MobiDB-lite"/>
    </source>
</evidence>
<keyword evidence="3" id="KW-1185">Reference proteome</keyword>
<name>A0A9W5X5A0_9BACI</name>
<evidence type="ECO:0000313" key="2">
    <source>
        <dbReference type="EMBL" id="GGB41918.1"/>
    </source>
</evidence>
<dbReference type="Proteomes" id="UP000621492">
    <property type="component" value="Unassembled WGS sequence"/>
</dbReference>
<reference evidence="2" key="1">
    <citation type="journal article" date="2014" name="Int. J. Syst. Evol. Microbiol.">
        <title>Complete genome sequence of Corynebacterium casei LMG S-19264T (=DSM 44701T), isolated from a smear-ripened cheese.</title>
        <authorList>
            <consortium name="US DOE Joint Genome Institute (JGI-PGF)"/>
            <person name="Walter F."/>
            <person name="Albersmeier A."/>
            <person name="Kalinowski J."/>
            <person name="Ruckert C."/>
        </authorList>
    </citation>
    <scope>NUCLEOTIDE SEQUENCE</scope>
    <source>
        <strain evidence="2">CGMCC 1.15454</strain>
    </source>
</reference>
<feature type="compositionally biased region" description="Basic residues" evidence="1">
    <location>
        <begin position="1"/>
        <end position="10"/>
    </location>
</feature>